<organism evidence="4 5">
    <name type="scientific">Kiloniella litopenaei</name>
    <dbReference type="NCBI Taxonomy" id="1549748"/>
    <lineage>
        <taxon>Bacteria</taxon>
        <taxon>Pseudomonadati</taxon>
        <taxon>Pseudomonadota</taxon>
        <taxon>Alphaproteobacteria</taxon>
        <taxon>Rhodospirillales</taxon>
        <taxon>Kiloniellaceae</taxon>
        <taxon>Kiloniella</taxon>
    </lineage>
</organism>
<gene>
    <name evidence="4" type="ORF">WH95_13525</name>
</gene>
<dbReference type="InterPro" id="IPR002104">
    <property type="entry name" value="Integrase_catalytic"/>
</dbReference>
<evidence type="ECO:0000313" key="5">
    <source>
        <dbReference type="Proteomes" id="UP000034491"/>
    </source>
</evidence>
<dbReference type="GO" id="GO:0003677">
    <property type="term" value="F:DNA binding"/>
    <property type="evidence" value="ECO:0007669"/>
    <property type="project" value="InterPro"/>
</dbReference>
<protein>
    <recommendedName>
        <fullName evidence="3">Tyr recombinase domain-containing protein</fullName>
    </recommendedName>
</protein>
<feature type="coiled-coil region" evidence="2">
    <location>
        <begin position="902"/>
        <end position="929"/>
    </location>
</feature>
<evidence type="ECO:0000313" key="4">
    <source>
        <dbReference type="EMBL" id="KKJ76243.1"/>
    </source>
</evidence>
<keyword evidence="2" id="KW-0175">Coiled coil</keyword>
<evidence type="ECO:0000256" key="1">
    <source>
        <dbReference type="ARBA" id="ARBA00023172"/>
    </source>
</evidence>
<keyword evidence="5" id="KW-1185">Reference proteome</keyword>
<dbReference type="RefSeq" id="WP_046508189.1">
    <property type="nucleotide sequence ID" value="NZ_LANI01000020.1"/>
</dbReference>
<dbReference type="InterPro" id="IPR024965">
    <property type="entry name" value="Putative_integrase"/>
</dbReference>
<dbReference type="GO" id="GO:0006310">
    <property type="term" value="P:DNA recombination"/>
    <property type="evidence" value="ECO:0007669"/>
    <property type="project" value="UniProtKB-KW"/>
</dbReference>
<dbReference type="Pfam" id="PF13009">
    <property type="entry name" value="Integrase_2"/>
    <property type="match status" value="1"/>
</dbReference>
<dbReference type="Pfam" id="PF00589">
    <property type="entry name" value="Phage_integrase"/>
    <property type="match status" value="1"/>
</dbReference>
<evidence type="ECO:0000259" key="3">
    <source>
        <dbReference type="Pfam" id="PF00589"/>
    </source>
</evidence>
<dbReference type="OrthoDB" id="2077978at2"/>
<proteinExistence type="predicted"/>
<name>A0A0M2R9I7_9PROT</name>
<dbReference type="Proteomes" id="UP000034491">
    <property type="component" value="Unassembled WGS sequence"/>
</dbReference>
<dbReference type="GO" id="GO:0015074">
    <property type="term" value="P:DNA integration"/>
    <property type="evidence" value="ECO:0007669"/>
    <property type="project" value="InterPro"/>
</dbReference>
<reference evidence="4 5" key="1">
    <citation type="submission" date="2015-03" db="EMBL/GenBank/DDBJ databases">
        <title>Genome sequence of Kiloniella sp. P1-1, isolated from the gut microflora of Pacific white shrimp, Penaeus vannamei.</title>
        <authorList>
            <person name="Shao Z."/>
            <person name="Wang L."/>
            <person name="Li X."/>
        </authorList>
    </citation>
    <scope>NUCLEOTIDE SEQUENCE [LARGE SCALE GENOMIC DNA]</scope>
    <source>
        <strain evidence="4 5">P1-1</strain>
    </source>
</reference>
<dbReference type="PATRIC" id="fig|1549748.8.peg.1432"/>
<accession>A0A0M2R9I7</accession>
<evidence type="ECO:0000256" key="2">
    <source>
        <dbReference type="SAM" id="Coils"/>
    </source>
</evidence>
<dbReference type="Gene3D" id="1.10.443.10">
    <property type="entry name" value="Intergrase catalytic core"/>
    <property type="match status" value="1"/>
</dbReference>
<sequence>MAVLEILKEPVSKTKIKSLIQNFDRTIKDGLYEIWSKTREELELEPRFWREPPKETRLPHKVLFGFTSESTNKLRFFSSMKIASSLHVFGLLPLSAKGKPVIRMKQGEKNIVQIIQELDIKTQKNLLKEIIENDELFESKFWSQSYIFSLKPILKIQNQSNHDAFFNEFSELFAHETNKTAKDHNHINLAVIWFAFYCFSKGLININHEAVEDNKSHPFFSTGFTPFNNFIALYLLPGKNDYLLERVIPACNEKNNGQLLRSLLLDRTFYNATDANIFFEALYQRKLKSLDENAPDIWKLSGQDVVTIRKLYREVRAFFSLAPEDSDYLEYFENNGKFVSADGLGTFSWLRQPNISKKKAFEEWVGCPQPNETPQELLNWAAVLEKIIPTLGVKTTQSILTSMDYWLLYLYRIYLSKKQYFPKDFTEVRRDEHIAKSKSNDTFINCLEQFIGRTYSADRALDTFQSAFYCGATIFGWDSSKAPINRKFDKIKKPEKRTFGTPREAMKPEVLNYITETNRKDDFAFAKQLIHGRTERSLYNRKVYDSRTGEYTEIFWPSIPFILDVMLTSACRSSSAISLDSGEGDKTWVLPSGEVIENHLPTAALDRSAGALTQFTFSATKQEKNLGIHFQVSKTGPYSVPYIEPRTAKNLQKMRELQLQYNPISGVVSLASPRDIRHGNKEKFDKIFPLFRDPISTKSHPPSHATLSSYWQGLLEHCEAEFKKEKGYFERFLIDGKPRWDLHSIRVTNITILLEQGVDPRVVAELAGHKSLAMTWHYKATSVKNIHKTLVEAHKDRQDAILQSFLSADDEDEIDRLLQDLIGSNSDLIETTDHGRQMLKHSVTKHIPPEVFSHGICPGADCSQGKSNTVRGDVGVWRPRACSGCKFRITGPAFLPGLVFRLNSLMAEIKSSLKKEAKLNEKIEHFEDQDKATQAQKYRLIAEAEALYRDKLFEEWALEYKTIRRSENMLQKAKTDSENSLILTRESYDRMSFIETEDFPLAHALVKEAEIFLDAEHELPDGVRERRNEILMEVASKENISHLFYKLSGKDRAQSMTRLGTILLANGNIDDFLSGEKKLTNIEGVYNAIDGMFDDTLNGNVAQDDALLSPEKNTDFVGVDS</sequence>
<keyword evidence="1" id="KW-0233">DNA recombination</keyword>
<dbReference type="AlphaFoldDB" id="A0A0M2R9I7"/>
<dbReference type="STRING" id="1549748.WH95_13525"/>
<dbReference type="CDD" id="cd00397">
    <property type="entry name" value="DNA_BRE_C"/>
    <property type="match status" value="1"/>
</dbReference>
<dbReference type="InterPro" id="IPR011010">
    <property type="entry name" value="DNA_brk_join_enz"/>
</dbReference>
<comment type="caution">
    <text evidence="4">The sequence shown here is derived from an EMBL/GenBank/DDBJ whole genome shotgun (WGS) entry which is preliminary data.</text>
</comment>
<feature type="domain" description="Tyr recombinase" evidence="3">
    <location>
        <begin position="699"/>
        <end position="781"/>
    </location>
</feature>
<dbReference type="InterPro" id="IPR013762">
    <property type="entry name" value="Integrase-like_cat_sf"/>
</dbReference>
<dbReference type="EMBL" id="LANI01000020">
    <property type="protein sequence ID" value="KKJ76243.1"/>
    <property type="molecule type" value="Genomic_DNA"/>
</dbReference>
<dbReference type="SUPFAM" id="SSF56349">
    <property type="entry name" value="DNA breaking-rejoining enzymes"/>
    <property type="match status" value="1"/>
</dbReference>